<dbReference type="EMBL" id="JAPDHZ010000008">
    <property type="protein sequence ID" value="MDG0794981.1"/>
    <property type="molecule type" value="Genomic_DNA"/>
</dbReference>
<dbReference type="InterPro" id="IPR000600">
    <property type="entry name" value="ROK"/>
</dbReference>
<comment type="caution">
    <text evidence="4">The sequence shown here is derived from an EMBL/GenBank/DDBJ whole genome shotgun (WGS) entry which is preliminary data.</text>
</comment>
<dbReference type="PANTHER" id="PTHR18964:SF149">
    <property type="entry name" value="BIFUNCTIONAL UDP-N-ACETYLGLUCOSAMINE 2-EPIMERASE_N-ACETYLMANNOSAMINE KINASE"/>
    <property type="match status" value="1"/>
</dbReference>
<dbReference type="InterPro" id="IPR043129">
    <property type="entry name" value="ATPase_NBD"/>
</dbReference>
<organism evidence="4 5">
    <name type="scientific">Cohnella ginsengisoli</name>
    <dbReference type="NCBI Taxonomy" id="425004"/>
    <lineage>
        <taxon>Bacteria</taxon>
        <taxon>Bacillati</taxon>
        <taxon>Bacillota</taxon>
        <taxon>Bacilli</taxon>
        <taxon>Bacillales</taxon>
        <taxon>Paenibacillaceae</taxon>
        <taxon>Cohnella</taxon>
    </lineage>
</organism>
<dbReference type="RefSeq" id="WP_277568689.1">
    <property type="nucleotide sequence ID" value="NZ_JAPDHZ010000008.1"/>
</dbReference>
<dbReference type="SUPFAM" id="SSF53067">
    <property type="entry name" value="Actin-like ATPase domain"/>
    <property type="match status" value="1"/>
</dbReference>
<comment type="function">
    <text evidence="1">Transcriptional repressor of xylose-utilizing enzymes.</text>
</comment>
<reference evidence="4 5" key="1">
    <citation type="submission" date="2022-10" db="EMBL/GenBank/DDBJ databases">
        <title>Comparative genomic analysis of Cohnella hashimotonis sp. nov., isolated from the International Space Station.</title>
        <authorList>
            <person name="Simpson A."/>
            <person name="Venkateswaran K."/>
        </authorList>
    </citation>
    <scope>NUCLEOTIDE SEQUENCE [LARGE SCALE GENOMIC DNA]</scope>
    <source>
        <strain evidence="4 5">DSM 18997</strain>
    </source>
</reference>
<dbReference type="SUPFAM" id="SSF46785">
    <property type="entry name" value="Winged helix' DNA-binding domain"/>
    <property type="match status" value="1"/>
</dbReference>
<dbReference type="InterPro" id="IPR036390">
    <property type="entry name" value="WH_DNA-bd_sf"/>
</dbReference>
<comment type="similarity">
    <text evidence="2">Belongs to the ROK (NagC/XylR) family.</text>
</comment>
<evidence type="ECO:0000256" key="3">
    <source>
        <dbReference type="ARBA" id="ARBA00022629"/>
    </source>
</evidence>
<proteinExistence type="inferred from homology"/>
<dbReference type="Gene3D" id="1.10.10.10">
    <property type="entry name" value="Winged helix-like DNA-binding domain superfamily/Winged helix DNA-binding domain"/>
    <property type="match status" value="1"/>
</dbReference>
<keyword evidence="3" id="KW-0119">Carbohydrate metabolism</keyword>
<accession>A0A9X4KN54</accession>
<keyword evidence="3" id="KW-0859">Xylose metabolism</keyword>
<evidence type="ECO:0000313" key="4">
    <source>
        <dbReference type="EMBL" id="MDG0794981.1"/>
    </source>
</evidence>
<keyword evidence="5" id="KW-1185">Reference proteome</keyword>
<dbReference type="InterPro" id="IPR036388">
    <property type="entry name" value="WH-like_DNA-bd_sf"/>
</dbReference>
<dbReference type="Proteomes" id="UP001153387">
    <property type="component" value="Unassembled WGS sequence"/>
</dbReference>
<evidence type="ECO:0000313" key="5">
    <source>
        <dbReference type="Proteomes" id="UP001153387"/>
    </source>
</evidence>
<gene>
    <name evidence="4" type="ORF">OMP38_32240</name>
</gene>
<name>A0A9X4KN54_9BACL</name>
<evidence type="ECO:0000256" key="2">
    <source>
        <dbReference type="ARBA" id="ARBA00006479"/>
    </source>
</evidence>
<dbReference type="CDD" id="cd23763">
    <property type="entry name" value="ASKHA_ATPase_ROK"/>
    <property type="match status" value="1"/>
</dbReference>
<dbReference type="Gene3D" id="3.30.420.40">
    <property type="match status" value="2"/>
</dbReference>
<dbReference type="AlphaFoldDB" id="A0A9X4KN54"/>
<dbReference type="PANTHER" id="PTHR18964">
    <property type="entry name" value="ROK (REPRESSOR, ORF, KINASE) FAMILY"/>
    <property type="match status" value="1"/>
</dbReference>
<evidence type="ECO:0000256" key="1">
    <source>
        <dbReference type="ARBA" id="ARBA00002486"/>
    </source>
</evidence>
<protein>
    <submittedName>
        <fullName evidence="4">ROK family transcriptional regulator</fullName>
    </submittedName>
</protein>
<sequence>MKQRIATPKDRSRLIYSGIRAALLTHGGMTKAELSRMLGISFPTISKFLADMESEGELFTAGLDASSGGRRAQRYAYNPEHMLGLALFLEKHETHYSIFNCLGEAKEQGSTSSLLEGDAETLAAFIAQILARQPRIRAVAVGIPGSVNNGRIIFIPCYEAYQDFDLKGYLEARFRIPVVIENDMNAAVLGFNEKKSEHVNPSIVYLYFGQNGPGAGILVNGDIVRGSTFFAGEVSFLPQYEDRNFTQALDRAQASPPGQMNERELDAVSRMVASCTAILNPHTIVFCRDEVSEKLLGRIAERSAAYVPPAHLPRLTASDWRQDYLDGLRSLGLHRMISGASV</sequence>
<dbReference type="GO" id="GO:0042732">
    <property type="term" value="P:D-xylose metabolic process"/>
    <property type="evidence" value="ECO:0007669"/>
    <property type="project" value="UniProtKB-KW"/>
</dbReference>
<dbReference type="Pfam" id="PF00480">
    <property type="entry name" value="ROK"/>
    <property type="match status" value="1"/>
</dbReference>